<evidence type="ECO:0000256" key="1">
    <source>
        <dbReference type="SAM" id="MobiDB-lite"/>
    </source>
</evidence>
<gene>
    <name evidence="2" type="ORF">IPJ48_15315</name>
</gene>
<protein>
    <submittedName>
        <fullName evidence="2">Uncharacterized protein</fullName>
    </submittedName>
</protein>
<accession>A0A9D7FEU0</accession>
<feature type="compositionally biased region" description="Basic and acidic residues" evidence="1">
    <location>
        <begin position="58"/>
        <end position="70"/>
    </location>
</feature>
<proteinExistence type="predicted"/>
<dbReference type="EMBL" id="JADJNC010000028">
    <property type="protein sequence ID" value="MBK7424332.1"/>
    <property type="molecule type" value="Genomic_DNA"/>
</dbReference>
<evidence type="ECO:0000313" key="2">
    <source>
        <dbReference type="EMBL" id="MBK7424332.1"/>
    </source>
</evidence>
<name>A0A9D7FEU0_9RHOO</name>
<feature type="region of interest" description="Disordered" evidence="1">
    <location>
        <begin position="33"/>
        <end position="70"/>
    </location>
</feature>
<sequence>MARKPKSPAGNVQPNLDPELLKRLKELTEGLAEDLSNIPGGFKPPSDAPVKPEPAEPNETHKDSVAKKEKGAAKGLWDRFIGAEVLRQVVALIEQQRRYNDILATRLAEALARIASLEEQLKVRHEH</sequence>
<reference evidence="2" key="1">
    <citation type="submission" date="2020-10" db="EMBL/GenBank/DDBJ databases">
        <title>Connecting structure to function with the recovery of over 1000 high-quality activated sludge metagenome-assembled genomes encoding full-length rRNA genes using long-read sequencing.</title>
        <authorList>
            <person name="Singleton C.M."/>
            <person name="Petriglieri F."/>
            <person name="Kristensen J.M."/>
            <person name="Kirkegaard R.H."/>
            <person name="Michaelsen T.Y."/>
            <person name="Andersen M.H."/>
            <person name="Karst S.M."/>
            <person name="Dueholm M.S."/>
            <person name="Nielsen P.H."/>
            <person name="Albertsen M."/>
        </authorList>
    </citation>
    <scope>NUCLEOTIDE SEQUENCE</scope>
    <source>
        <strain evidence="2">EsbW_18-Q3-R4-48_MAXAC.044</strain>
    </source>
</reference>
<dbReference type="AlphaFoldDB" id="A0A9D7FEU0"/>
<evidence type="ECO:0000313" key="3">
    <source>
        <dbReference type="Proteomes" id="UP000886602"/>
    </source>
</evidence>
<organism evidence="2 3">
    <name type="scientific">Candidatus Propionivibrio dominans</name>
    <dbReference type="NCBI Taxonomy" id="2954373"/>
    <lineage>
        <taxon>Bacteria</taxon>
        <taxon>Pseudomonadati</taxon>
        <taxon>Pseudomonadota</taxon>
        <taxon>Betaproteobacteria</taxon>
        <taxon>Rhodocyclales</taxon>
        <taxon>Rhodocyclaceae</taxon>
        <taxon>Propionivibrio</taxon>
    </lineage>
</organism>
<dbReference type="Proteomes" id="UP000886602">
    <property type="component" value="Unassembled WGS sequence"/>
</dbReference>
<comment type="caution">
    <text evidence="2">The sequence shown here is derived from an EMBL/GenBank/DDBJ whole genome shotgun (WGS) entry which is preliminary data.</text>
</comment>